<evidence type="ECO:0000259" key="2">
    <source>
        <dbReference type="Pfam" id="PF00567"/>
    </source>
</evidence>
<dbReference type="InterPro" id="IPR050621">
    <property type="entry name" value="Tudor_domain_containing"/>
</dbReference>
<dbReference type="InterPro" id="IPR002999">
    <property type="entry name" value="Tudor"/>
</dbReference>
<dbReference type="GO" id="GO:0005737">
    <property type="term" value="C:cytoplasm"/>
    <property type="evidence" value="ECO:0007669"/>
    <property type="project" value="UniProtKB-ARBA"/>
</dbReference>
<dbReference type="PANTHER" id="PTHR22948:SF29">
    <property type="entry name" value="FI02030P-RELATED"/>
    <property type="match status" value="1"/>
</dbReference>
<keyword evidence="4" id="KW-1185">Reference proteome</keyword>
<protein>
    <recommendedName>
        <fullName evidence="2">Tudor domain-containing protein</fullName>
    </recommendedName>
</protein>
<dbReference type="Gene3D" id="2.30.30.140">
    <property type="match status" value="1"/>
</dbReference>
<evidence type="ECO:0000313" key="3">
    <source>
        <dbReference type="EMBL" id="KAH7981648.1"/>
    </source>
</evidence>
<name>A0A9D4T6Y3_RHISA</name>
<dbReference type="Pfam" id="PF00567">
    <property type="entry name" value="TUDOR"/>
    <property type="match status" value="1"/>
</dbReference>
<dbReference type="Gene3D" id="2.40.50.90">
    <property type="match status" value="1"/>
</dbReference>
<dbReference type="SUPFAM" id="SSF63748">
    <property type="entry name" value="Tudor/PWWP/MBT"/>
    <property type="match status" value="1"/>
</dbReference>
<evidence type="ECO:0000313" key="4">
    <source>
        <dbReference type="Proteomes" id="UP000821837"/>
    </source>
</evidence>
<dbReference type="PANTHER" id="PTHR22948">
    <property type="entry name" value="TUDOR DOMAIN CONTAINING PROTEIN"/>
    <property type="match status" value="1"/>
</dbReference>
<reference evidence="3" key="2">
    <citation type="submission" date="2021-09" db="EMBL/GenBank/DDBJ databases">
        <authorList>
            <person name="Jia N."/>
            <person name="Wang J."/>
            <person name="Shi W."/>
            <person name="Du L."/>
            <person name="Sun Y."/>
            <person name="Zhan W."/>
            <person name="Jiang J."/>
            <person name="Wang Q."/>
            <person name="Zhang B."/>
            <person name="Ji P."/>
            <person name="Sakyi L.B."/>
            <person name="Cui X."/>
            <person name="Yuan T."/>
            <person name="Jiang B."/>
            <person name="Yang W."/>
            <person name="Lam T.T.-Y."/>
            <person name="Chang Q."/>
            <person name="Ding S."/>
            <person name="Wang X."/>
            <person name="Zhu J."/>
            <person name="Ruan X."/>
            <person name="Zhao L."/>
            <person name="Wei J."/>
            <person name="Que T."/>
            <person name="Du C."/>
            <person name="Cheng J."/>
            <person name="Dai P."/>
            <person name="Han X."/>
            <person name="Huang E."/>
            <person name="Gao Y."/>
            <person name="Liu J."/>
            <person name="Shao H."/>
            <person name="Ye R."/>
            <person name="Li L."/>
            <person name="Wei W."/>
            <person name="Wang X."/>
            <person name="Wang C."/>
            <person name="Huo Q."/>
            <person name="Li W."/>
            <person name="Guo W."/>
            <person name="Chen H."/>
            <person name="Chen S."/>
            <person name="Zhou L."/>
            <person name="Zhou L."/>
            <person name="Ni X."/>
            <person name="Tian J."/>
            <person name="Zhou Y."/>
            <person name="Sheng Y."/>
            <person name="Liu T."/>
            <person name="Pan Y."/>
            <person name="Xia L."/>
            <person name="Li J."/>
            <person name="Zhao F."/>
            <person name="Cao W."/>
        </authorList>
    </citation>
    <scope>NUCLEOTIDE SEQUENCE</scope>
    <source>
        <strain evidence="3">Rsan-2018</strain>
        <tissue evidence="3">Larvae</tissue>
    </source>
</reference>
<sequence length="246" mass="27635">MTCGPKGDGPDVAGTASQLSDPKEDLMVPPMLDEESFKAKPLPVLQFRTPVFFLDVKVTDAANPQSFTFQLVDKRAELEALMSEMQSYYAAEGSSTFPRGLPEALLRKGHYYAGYHSDKIWYRVLVQKVQGPLMASVYFVDYGLYGMMLPSELQPLWQRFRRLPVQAIHASLAGVEPLHEEWTPKECITFREIVNGKIFLARVRGKRPDTTTGVHDAEHLVMNLVDTAPEGDILVEEVFAERCALL</sequence>
<dbReference type="EMBL" id="JABSTV010001245">
    <property type="protein sequence ID" value="KAH7981648.1"/>
    <property type="molecule type" value="Genomic_DNA"/>
</dbReference>
<comment type="caution">
    <text evidence="3">The sequence shown here is derived from an EMBL/GenBank/DDBJ whole genome shotgun (WGS) entry which is preliminary data.</text>
</comment>
<proteinExistence type="predicted"/>
<feature type="region of interest" description="Disordered" evidence="1">
    <location>
        <begin position="1"/>
        <end position="25"/>
    </location>
</feature>
<dbReference type="VEuPathDB" id="VectorBase:RSAN_058193"/>
<dbReference type="InterPro" id="IPR035437">
    <property type="entry name" value="SNase_OB-fold_sf"/>
</dbReference>
<reference evidence="3" key="1">
    <citation type="journal article" date="2020" name="Cell">
        <title>Large-Scale Comparative Analyses of Tick Genomes Elucidate Their Genetic Diversity and Vector Capacities.</title>
        <authorList>
            <consortium name="Tick Genome and Microbiome Consortium (TIGMIC)"/>
            <person name="Jia N."/>
            <person name="Wang J."/>
            <person name="Shi W."/>
            <person name="Du L."/>
            <person name="Sun Y."/>
            <person name="Zhan W."/>
            <person name="Jiang J.F."/>
            <person name="Wang Q."/>
            <person name="Zhang B."/>
            <person name="Ji P."/>
            <person name="Bell-Sakyi L."/>
            <person name="Cui X.M."/>
            <person name="Yuan T.T."/>
            <person name="Jiang B.G."/>
            <person name="Yang W.F."/>
            <person name="Lam T.T."/>
            <person name="Chang Q.C."/>
            <person name="Ding S.J."/>
            <person name="Wang X.J."/>
            <person name="Zhu J.G."/>
            <person name="Ruan X.D."/>
            <person name="Zhao L."/>
            <person name="Wei J.T."/>
            <person name="Ye R.Z."/>
            <person name="Que T.C."/>
            <person name="Du C.H."/>
            <person name="Zhou Y.H."/>
            <person name="Cheng J.X."/>
            <person name="Dai P.F."/>
            <person name="Guo W.B."/>
            <person name="Han X.H."/>
            <person name="Huang E.J."/>
            <person name="Li L.F."/>
            <person name="Wei W."/>
            <person name="Gao Y.C."/>
            <person name="Liu J.Z."/>
            <person name="Shao H.Z."/>
            <person name="Wang X."/>
            <person name="Wang C.C."/>
            <person name="Yang T.C."/>
            <person name="Huo Q.B."/>
            <person name="Li W."/>
            <person name="Chen H.Y."/>
            <person name="Chen S.E."/>
            <person name="Zhou L.G."/>
            <person name="Ni X.B."/>
            <person name="Tian J.H."/>
            <person name="Sheng Y."/>
            <person name="Liu T."/>
            <person name="Pan Y.S."/>
            <person name="Xia L.Y."/>
            <person name="Li J."/>
            <person name="Zhao F."/>
            <person name="Cao W.C."/>
        </authorList>
    </citation>
    <scope>NUCLEOTIDE SEQUENCE</scope>
    <source>
        <strain evidence="3">Rsan-2018</strain>
    </source>
</reference>
<gene>
    <name evidence="3" type="ORF">HPB52_000423</name>
</gene>
<dbReference type="AlphaFoldDB" id="A0A9D4T6Y3"/>
<accession>A0A9D4T6Y3</accession>
<feature type="domain" description="Tudor" evidence="2">
    <location>
        <begin position="54"/>
        <end position="174"/>
    </location>
</feature>
<organism evidence="3 4">
    <name type="scientific">Rhipicephalus sanguineus</name>
    <name type="common">Brown dog tick</name>
    <name type="synonym">Ixodes sanguineus</name>
    <dbReference type="NCBI Taxonomy" id="34632"/>
    <lineage>
        <taxon>Eukaryota</taxon>
        <taxon>Metazoa</taxon>
        <taxon>Ecdysozoa</taxon>
        <taxon>Arthropoda</taxon>
        <taxon>Chelicerata</taxon>
        <taxon>Arachnida</taxon>
        <taxon>Acari</taxon>
        <taxon>Parasitiformes</taxon>
        <taxon>Ixodida</taxon>
        <taxon>Ixodoidea</taxon>
        <taxon>Ixodidae</taxon>
        <taxon>Rhipicephalinae</taxon>
        <taxon>Rhipicephalus</taxon>
        <taxon>Rhipicephalus</taxon>
    </lineage>
</organism>
<dbReference type="Proteomes" id="UP000821837">
    <property type="component" value="Chromosome 1"/>
</dbReference>
<evidence type="ECO:0000256" key="1">
    <source>
        <dbReference type="SAM" id="MobiDB-lite"/>
    </source>
</evidence>